<dbReference type="Proteomes" id="UP001140091">
    <property type="component" value="Unassembled WGS sequence"/>
</dbReference>
<name>A0A9W8JG93_9AGAR</name>
<dbReference type="SUPFAM" id="SSF56973">
    <property type="entry name" value="Aerolisin/ETX pore-forming domain"/>
    <property type="match status" value="1"/>
</dbReference>
<comment type="caution">
    <text evidence="2">The sequence shown here is derived from an EMBL/GenBank/DDBJ whole genome shotgun (WGS) entry which is preliminary data.</text>
</comment>
<organism evidence="2 3">
    <name type="scientific">Candolleomyces eurysporus</name>
    <dbReference type="NCBI Taxonomy" id="2828524"/>
    <lineage>
        <taxon>Eukaryota</taxon>
        <taxon>Fungi</taxon>
        <taxon>Dikarya</taxon>
        <taxon>Basidiomycota</taxon>
        <taxon>Agaricomycotina</taxon>
        <taxon>Agaricomycetes</taxon>
        <taxon>Agaricomycetidae</taxon>
        <taxon>Agaricales</taxon>
        <taxon>Agaricineae</taxon>
        <taxon>Psathyrellaceae</taxon>
        <taxon>Candolleomyces</taxon>
    </lineage>
</organism>
<gene>
    <name evidence="2" type="ORF">H1R20_g3564</name>
</gene>
<feature type="region of interest" description="Disordered" evidence="1">
    <location>
        <begin position="260"/>
        <end position="292"/>
    </location>
</feature>
<feature type="compositionally biased region" description="Basic residues" evidence="1">
    <location>
        <begin position="262"/>
        <end position="292"/>
    </location>
</feature>
<feature type="non-terminal residue" evidence="2">
    <location>
        <position position="1"/>
    </location>
</feature>
<keyword evidence="3" id="KW-1185">Reference proteome</keyword>
<reference evidence="2" key="1">
    <citation type="submission" date="2022-06" db="EMBL/GenBank/DDBJ databases">
        <title>Genome Sequence of Candolleomyces eurysporus.</title>
        <authorList>
            <person name="Buettner E."/>
        </authorList>
    </citation>
    <scope>NUCLEOTIDE SEQUENCE</scope>
    <source>
        <strain evidence="2">VTCC 930004</strain>
    </source>
</reference>
<accession>A0A9W8JG93</accession>
<protein>
    <submittedName>
        <fullName evidence="2">Uncharacterized protein</fullName>
    </submittedName>
</protein>
<evidence type="ECO:0000313" key="2">
    <source>
        <dbReference type="EMBL" id="KAJ2933544.1"/>
    </source>
</evidence>
<evidence type="ECO:0000256" key="1">
    <source>
        <dbReference type="SAM" id="MobiDB-lite"/>
    </source>
</evidence>
<dbReference type="AlphaFoldDB" id="A0A9W8JG93"/>
<evidence type="ECO:0000313" key="3">
    <source>
        <dbReference type="Proteomes" id="UP001140091"/>
    </source>
</evidence>
<dbReference type="OrthoDB" id="3010635at2759"/>
<proteinExistence type="predicted"/>
<sequence length="292" mass="32038">MDEYEDLVTRQAGSCYPLTVDQAKRLPGWKKIEQYAKDNWGGGKVNIVTNPDDFQDRPANACIEVATVPLRWSQKPVCDKTSVDIKGKSSGTSSKITFQQQSGVETETSLTVTRASSITNTVKFNVGFTIPDVANFGAEHSFSTTVSNEQSKTTRQKSGKIQTLTQEFENSDGKQCRLQVETKTCRATASGKIPVVAKGYVWFNFVDKRASKKNPKGGKHFKYSANIEKILSPSERTSYIEIQGPVNMVSKAGYDTNCVPIGKRKGTKASKKSAKGSSKPKAKVSKKSTKKN</sequence>
<dbReference type="EMBL" id="JANBPK010000740">
    <property type="protein sequence ID" value="KAJ2933544.1"/>
    <property type="molecule type" value="Genomic_DNA"/>
</dbReference>